<evidence type="ECO:0007829" key="6">
    <source>
        <dbReference type="ProteomicsDB" id="A0A7I2V2G5"/>
    </source>
</evidence>
<sequence>MPARTAPARVPTLAVPAISLPDDVRRRLKDLERDSLTEKECVKEKLNLLHEFLQTEIKNQLCDLETKLRKEELSEEGYLAKVKSLLNKDLSLENGAHAYNREVNGRLENGNQARSEARRVGMADANSPPKPLSKPRTPRRSKSDGEAKPEPSPSPRITRKSTRQTTITSHFAKGPAKRKPQEESERAKSDESIKEEDKDQDEKRRRVTSRERVARPLPAEEPERAKSGTRTEKEEERDEKEEKRLRSQTKEPMRRSTEVNPKI</sequence>
<reference evidence="3 4" key="3">
    <citation type="journal article" date="2004" name="Nature">
        <title>Finishing the euchromatic sequence of the human genome.</title>
        <authorList>
            <consortium name="International Human Genome Sequencing Consortium"/>
        </authorList>
    </citation>
    <scope>NUCLEOTIDE SEQUENCE [LARGE SCALE GENOMIC DNA]</scope>
</reference>
<dbReference type="Ensembl" id="ENST00000677250.1">
    <property type="protein sequence ID" value="ENSP00000502894.1"/>
    <property type="gene ID" value="ENSG00000130816.18"/>
</dbReference>
<gene>
    <name evidence="3" type="primary">DNMT1</name>
</gene>
<reference evidence="3 4" key="2">
    <citation type="journal article" date="2004" name="Nature">
        <title>The DNA sequence and biology of human chromosome 19.</title>
        <authorList>
            <person name="Grimwood J."/>
            <person name="Gordon L.A."/>
            <person name="Olsen A."/>
            <person name="Terry A."/>
            <person name="Schmutz J."/>
            <person name="Lamerdin J."/>
            <person name="Hellsten U."/>
            <person name="Goodstein D."/>
            <person name="Couronne O."/>
            <person name="Tran-Gyamfi M."/>
            <person name="Aerts A."/>
            <person name="Altherr M."/>
            <person name="Ashworth L."/>
            <person name="Bajorek E."/>
            <person name="Black S."/>
            <person name="Branscomb E."/>
            <person name="Caenepeel S."/>
            <person name="Carrano A."/>
            <person name="Caoile C."/>
            <person name="Chan Y.M."/>
            <person name="Christensen M."/>
            <person name="Cleland C.A."/>
            <person name="Copeland A."/>
            <person name="Dalin E."/>
            <person name="Dehal P."/>
            <person name="Denys M."/>
            <person name="Detter J.C."/>
            <person name="Escobar J."/>
            <person name="Flowers D."/>
            <person name="Fotopulos D."/>
            <person name="Garcia C."/>
            <person name="Georgescu A.M."/>
            <person name="Glavina T."/>
            <person name="Gomez M."/>
            <person name="Gonzales E."/>
            <person name="Groza M."/>
            <person name="Hammon N."/>
            <person name="Hawkins T."/>
            <person name="Haydu L."/>
            <person name="Ho I."/>
            <person name="Huang W."/>
            <person name="Israni S."/>
            <person name="Jett J."/>
            <person name="Kadner K."/>
            <person name="Kimball H."/>
            <person name="Kobayashi A."/>
            <person name="Larionov V."/>
            <person name="Leem S.H."/>
            <person name="Lopez F."/>
            <person name="Lou Y."/>
            <person name="Lowry S."/>
            <person name="Malfatti S."/>
            <person name="Martinez D."/>
            <person name="McCready P."/>
            <person name="Medina C."/>
            <person name="Morgan J."/>
            <person name="Nelson K."/>
            <person name="Nolan M."/>
            <person name="Ovcharenko I."/>
            <person name="Pitluck S."/>
            <person name="Pollard M."/>
            <person name="Popkie A.P."/>
            <person name="Predki P."/>
            <person name="Quan G."/>
            <person name="Ramirez L."/>
            <person name="Rash S."/>
            <person name="Retterer J."/>
            <person name="Rodriguez A."/>
            <person name="Rogers S."/>
            <person name="Salamov A."/>
            <person name="Salazar A."/>
            <person name="She X."/>
            <person name="Smith D."/>
            <person name="Slezak T."/>
            <person name="Solovyev V."/>
            <person name="Thayer N."/>
            <person name="Tice H."/>
            <person name="Tsai M."/>
            <person name="Ustaszewska A."/>
            <person name="Vo N."/>
            <person name="Wagner M."/>
            <person name="Wheeler J."/>
            <person name="Wu K."/>
            <person name="Xie G."/>
            <person name="Yang J."/>
            <person name="Dubchak I."/>
            <person name="Furey T.S."/>
            <person name="DeJong P."/>
            <person name="Dickson M."/>
            <person name="Gordon D."/>
            <person name="Eichler E.E."/>
            <person name="Pennacchio L.A."/>
            <person name="Richardson P."/>
            <person name="Stubbs L."/>
            <person name="Rokhsar D.S."/>
            <person name="Myers R.M."/>
            <person name="Rubin E.M."/>
            <person name="Lucas S.M."/>
        </authorList>
    </citation>
    <scope>NUCLEOTIDE SEQUENCE [LARGE SCALE GENOMIC DNA]</scope>
</reference>
<dbReference type="PROSITE" id="PS51912">
    <property type="entry name" value="DMAP1_BIND"/>
    <property type="match status" value="1"/>
</dbReference>
<dbReference type="EMBL" id="AC020931">
    <property type="status" value="NOT_ANNOTATED_CDS"/>
    <property type="molecule type" value="Genomic_DNA"/>
</dbReference>
<reference evidence="3" key="4">
    <citation type="submission" date="2025-08" db="UniProtKB">
        <authorList>
            <consortium name="Ensembl"/>
        </authorList>
    </citation>
    <scope>IDENTIFICATION</scope>
</reference>
<dbReference type="Ensembl" id="ENST00000677250.1">
    <property type="protein sequence ID" value="ENSP00000502894.1"/>
    <property type="gene ID" value="ENSG00000130816.17"/>
</dbReference>
<dbReference type="EMBL" id="AC010077">
    <property type="status" value="NOT_ANNOTATED_CDS"/>
    <property type="molecule type" value="Genomic_DNA"/>
</dbReference>
<dbReference type="Bgee" id="ENSG00000130816">
    <property type="expression patterns" value="Expressed in oocyte and 185 other cell types or tissues"/>
</dbReference>
<feature type="compositionally biased region" description="Basic and acidic residues" evidence="1">
    <location>
        <begin position="221"/>
        <end position="257"/>
    </location>
</feature>
<keyword evidence="5 6" id="KW-1267">Proteomics identification</keyword>
<accession>A0A7I2V2G5</accession>
<feature type="region of interest" description="Disordered" evidence="1">
    <location>
        <begin position="103"/>
        <end position="263"/>
    </location>
</feature>
<evidence type="ECO:0000256" key="1">
    <source>
        <dbReference type="SAM" id="MobiDB-lite"/>
    </source>
</evidence>
<protein>
    <submittedName>
        <fullName evidence="3">DNA methyltransferase 1</fullName>
    </submittedName>
</protein>
<organism evidence="3 4">
    <name type="scientific">Homo sapiens</name>
    <name type="common">Human</name>
    <dbReference type="NCBI Taxonomy" id="9606"/>
    <lineage>
        <taxon>Eukaryota</taxon>
        <taxon>Metazoa</taxon>
        <taxon>Chordata</taxon>
        <taxon>Craniata</taxon>
        <taxon>Vertebrata</taxon>
        <taxon>Euteleostomi</taxon>
        <taxon>Mammalia</taxon>
        <taxon>Eutheria</taxon>
        <taxon>Euarchontoglires</taxon>
        <taxon>Primates</taxon>
        <taxon>Haplorrhini</taxon>
        <taxon>Catarrhini</taxon>
        <taxon>Hominidae</taxon>
        <taxon>Homo</taxon>
    </lineage>
</organism>
<evidence type="ECO:0000259" key="2">
    <source>
        <dbReference type="PROSITE" id="PS51912"/>
    </source>
</evidence>
<dbReference type="SMR" id="A0A7I2V2G5"/>
<feature type="compositionally biased region" description="Basic and acidic residues" evidence="1">
    <location>
        <begin position="179"/>
        <end position="214"/>
    </location>
</feature>
<dbReference type="HGNC" id="HGNC:2976">
    <property type="gene designation" value="DNMT1"/>
</dbReference>
<evidence type="ECO:0000313" key="3">
    <source>
        <dbReference type="Ensembl" id="ENSP00000502894.1"/>
    </source>
</evidence>
<dbReference type="InterPro" id="IPR010506">
    <property type="entry name" value="DMAP1-bd"/>
</dbReference>
<dbReference type="AlphaFoldDB" id="A0A7I2V2G5"/>
<keyword evidence="4" id="KW-1185">Reference proteome</keyword>
<dbReference type="Pfam" id="PF06464">
    <property type="entry name" value="DMAP_binding"/>
    <property type="match status" value="1"/>
</dbReference>
<name>A0A7I2V2G5_HUMAN</name>
<reference evidence="3" key="5">
    <citation type="submission" date="2025-09" db="UniProtKB">
        <authorList>
            <consortium name="Ensembl"/>
        </authorList>
    </citation>
    <scope>IDENTIFICATION</scope>
</reference>
<evidence type="ECO:0000313" key="4">
    <source>
        <dbReference type="Proteomes" id="UP000005640"/>
    </source>
</evidence>
<dbReference type="GeneTree" id="ENSGT00390000005100"/>
<dbReference type="EMBL" id="AC011511">
    <property type="status" value="NOT_ANNOTATED_CDS"/>
    <property type="molecule type" value="Genomic_DNA"/>
</dbReference>
<reference evidence="3 4" key="1">
    <citation type="journal article" date="2001" name="Nature">
        <title>Initial sequencing and analysis of the human genome.</title>
        <authorList>
            <consortium name="International Human Genome Sequencing Consortium"/>
            <person name="Lander E.S."/>
            <person name="Linton L.M."/>
            <person name="Birren B."/>
            <person name="Nusbaum C."/>
            <person name="Zody M.C."/>
            <person name="Baldwin J."/>
            <person name="Devon K."/>
            <person name="Dewar K."/>
            <person name="Doyle M."/>
            <person name="FitzHugh W."/>
            <person name="Funke R."/>
            <person name="Gage D."/>
            <person name="Harris K."/>
            <person name="Heaford A."/>
            <person name="Howland J."/>
            <person name="Kann L."/>
            <person name="Lehoczky J."/>
            <person name="LeVine R."/>
            <person name="McEwan P."/>
            <person name="McKernan K."/>
            <person name="Meldrim J."/>
            <person name="Mesirov J.P."/>
            <person name="Miranda C."/>
            <person name="Morris W."/>
            <person name="Naylor J."/>
            <person name="Raymond C."/>
            <person name="Rosetti M."/>
            <person name="Santos R."/>
            <person name="Sheridan A."/>
            <person name="Sougnez C."/>
            <person name="Stange-Thomann N."/>
            <person name="Stojanovic N."/>
            <person name="Subramanian A."/>
            <person name="Wyman D."/>
            <person name="Rogers J."/>
            <person name="Sulston J."/>
            <person name="Ainscough R."/>
            <person name="Beck S."/>
            <person name="Bentley D."/>
            <person name="Burton J."/>
            <person name="Clee C."/>
            <person name="Carter N."/>
            <person name="Coulson A."/>
            <person name="Deadman R."/>
            <person name="Deloukas P."/>
            <person name="Dunham A."/>
            <person name="Dunham I."/>
            <person name="Durbin R."/>
            <person name="French L."/>
            <person name="Grafham D."/>
            <person name="Gregory S."/>
            <person name="Hubbard T."/>
            <person name="Humphray S."/>
            <person name="Hunt A."/>
            <person name="Jones M."/>
            <person name="Lloyd C."/>
            <person name="McMurray A."/>
            <person name="Matthews L."/>
            <person name="Mercer S."/>
            <person name="Milne S."/>
            <person name="Mullikin J.C."/>
            <person name="Mungall A."/>
            <person name="Plumb R."/>
            <person name="Ross M."/>
            <person name="Shownkeen R."/>
            <person name="Sims S."/>
            <person name="Waterston R.H."/>
            <person name="Wilson R.K."/>
            <person name="Hillier L.W."/>
            <person name="McPherson J.D."/>
            <person name="Marra M.A."/>
            <person name="Mardis E.R."/>
            <person name="Fulton L.A."/>
            <person name="Chinwalla A.T."/>
            <person name="Pepin K.H."/>
            <person name="Gish W.R."/>
            <person name="Chissoe S.L."/>
            <person name="Wendl M.C."/>
            <person name="Delehaunty K.D."/>
            <person name="Miner T.L."/>
            <person name="Delehaunty A."/>
            <person name="Kramer J.B."/>
            <person name="Cook L.L."/>
            <person name="Fulton R.S."/>
            <person name="Johnson D.L."/>
            <person name="Minx P.J."/>
            <person name="Clifton S.W."/>
            <person name="Hawkins T."/>
            <person name="Branscomb E."/>
            <person name="Predki P."/>
            <person name="Richardson P."/>
            <person name="Wenning S."/>
            <person name="Slezak T."/>
            <person name="Doggett N."/>
            <person name="Cheng J.F."/>
            <person name="Olsen A."/>
            <person name="Lucas S."/>
            <person name="Elkin C."/>
            <person name="Uberbacher E."/>
            <person name="Frazier M."/>
            <person name="Gibbs R.A."/>
            <person name="Muzny D.M."/>
            <person name="Scherer S.E."/>
            <person name="Bouck J.B."/>
            <person name="Sodergren E.J."/>
            <person name="Worley K.C."/>
            <person name="Rives C.M."/>
            <person name="Gorrell J.H."/>
            <person name="Metzker M.L."/>
            <person name="Naylor S.L."/>
            <person name="Kucherlapati R.S."/>
            <person name="Nelson D.L."/>
            <person name="Weinstock G.M."/>
            <person name="Sakaki Y."/>
            <person name="Fujiyama A."/>
            <person name="Hattori M."/>
            <person name="Yada T."/>
            <person name="Toyoda A."/>
            <person name="Itoh T."/>
            <person name="Kawagoe C."/>
            <person name="Watanabe H."/>
            <person name="Totoki Y."/>
            <person name="Taylor T."/>
            <person name="Weissenbach J."/>
            <person name="Heilig R."/>
            <person name="Saurin W."/>
            <person name="Artiguenave F."/>
            <person name="Brottier P."/>
            <person name="Bruls T."/>
            <person name="Pelletier E."/>
            <person name="Robert C."/>
            <person name="Wincker P."/>
            <person name="Smith D.R."/>
            <person name="Doucette-Stamm L."/>
            <person name="Rubenfield M."/>
            <person name="Weinstock K."/>
            <person name="Lee H.M."/>
            <person name="Dubois J."/>
            <person name="Rosenthal A."/>
            <person name="Platzer M."/>
            <person name="Nyakatura G."/>
            <person name="Taudien S."/>
            <person name="Rump A."/>
            <person name="Yang H."/>
            <person name="Yu J."/>
            <person name="Wang J."/>
            <person name="Huang G."/>
            <person name="Gu J."/>
            <person name="Hood L."/>
            <person name="Rowen L."/>
            <person name="Madan A."/>
            <person name="Qin S."/>
            <person name="Davis R.W."/>
            <person name="Federspiel N.A."/>
            <person name="Abola A.P."/>
            <person name="Proctor M.J."/>
            <person name="Myers R.M."/>
            <person name="Schmutz J."/>
            <person name="Dickson M."/>
            <person name="Grimwood J."/>
            <person name="Cox D.R."/>
            <person name="Olson M.V."/>
            <person name="Kaul R."/>
            <person name="Raymond C."/>
            <person name="Shimizu N."/>
            <person name="Kawasaki K."/>
            <person name="Minoshima S."/>
            <person name="Evans G.A."/>
            <person name="Athanasiou M."/>
            <person name="Schultz R."/>
            <person name="Roe B.A."/>
            <person name="Chen F."/>
            <person name="Pan H."/>
            <person name="Ramser J."/>
            <person name="Lehrach H."/>
            <person name="Reinhardt R."/>
            <person name="McCombie W.R."/>
            <person name="de la Bastide M."/>
            <person name="Dedhia N."/>
            <person name="Blocker H."/>
            <person name="Hornischer K."/>
            <person name="Nordsiek G."/>
            <person name="Agarwala R."/>
            <person name="Aravind L."/>
            <person name="Bailey J.A."/>
            <person name="Bateman A."/>
            <person name="Batzoglou S."/>
            <person name="Birney E."/>
            <person name="Bork P."/>
            <person name="Brown D.G."/>
            <person name="Burge C.B."/>
            <person name="Cerutti L."/>
            <person name="Chen H.C."/>
            <person name="Church D."/>
            <person name="Clamp M."/>
            <person name="Copley R.R."/>
            <person name="Doerks T."/>
            <person name="Eddy S.R."/>
            <person name="Eichler E.E."/>
            <person name="Furey T.S."/>
            <person name="Galagan J."/>
            <person name="Gilbert J.G."/>
            <person name="Harmon C."/>
            <person name="Hayashizaki Y."/>
            <person name="Haussler D."/>
            <person name="Hermjakob H."/>
            <person name="Hokamp K."/>
            <person name="Jang W."/>
            <person name="Johnson L.S."/>
            <person name="Jones T.A."/>
            <person name="Kasif S."/>
            <person name="Kaspryzk A."/>
            <person name="Kennedy S."/>
            <person name="Kent W.J."/>
            <person name="Kitts P."/>
            <person name="Koonin E.V."/>
            <person name="Korf I."/>
            <person name="Kulp D."/>
            <person name="Lancet D."/>
            <person name="Lowe T.M."/>
            <person name="McLysaght A."/>
            <person name="Mikkelsen T."/>
            <person name="Moran J.V."/>
            <person name="Mulder N."/>
            <person name="Pollara V.J."/>
            <person name="Ponting C.P."/>
            <person name="Schuler G."/>
            <person name="Schultz J."/>
            <person name="Slater G."/>
            <person name="Smit A.F."/>
            <person name="Stupka E."/>
            <person name="Szustakowski J."/>
            <person name="Thierry-Mieg D."/>
            <person name="Thierry-Mieg J."/>
            <person name="Wagner L."/>
            <person name="Wallis J."/>
            <person name="Wheeler R."/>
            <person name="Williams A."/>
            <person name="Wolf Y.I."/>
            <person name="Wolfe K.H."/>
            <person name="Yang S.P."/>
            <person name="Yeh R.F."/>
            <person name="Collins F."/>
            <person name="Guyer M.S."/>
            <person name="Peterson J."/>
            <person name="Felsenfeld A."/>
            <person name="Wetterstrand K.A."/>
            <person name="Patrinos A."/>
            <person name="Morgan M.J."/>
            <person name="de Jong P."/>
            <person name="Catanese J.J."/>
            <person name="Osoegawa K."/>
            <person name="Shizuya H."/>
            <person name="Choi S."/>
            <person name="Chen Y.J."/>
        </authorList>
    </citation>
    <scope>NUCLEOTIDE SEQUENCE [LARGE SCALE GENOMIC DNA]</scope>
</reference>
<proteinExistence type="evidence at protein level"/>
<dbReference type="SMART" id="SM01137">
    <property type="entry name" value="DMAP_binding"/>
    <property type="match status" value="1"/>
</dbReference>
<evidence type="ECO:0007829" key="5">
    <source>
        <dbReference type="PeptideAtlas" id="A0A7I2V2G5"/>
    </source>
</evidence>
<feature type="domain" description="DMAP1-binding" evidence="2">
    <location>
        <begin position="16"/>
        <end position="109"/>
    </location>
</feature>
<dbReference type="Proteomes" id="UP000005640">
    <property type="component" value="Chromosome 19"/>
</dbReference>
<dbReference type="OpenTargets" id="ENSG00000130816"/>